<evidence type="ECO:0000256" key="5">
    <source>
        <dbReference type="ARBA" id="ARBA00031396"/>
    </source>
</evidence>
<evidence type="ECO:0000259" key="9">
    <source>
        <dbReference type="SMART" id="SM01071"/>
    </source>
</evidence>
<dbReference type="GO" id="GO:0051087">
    <property type="term" value="F:protein-folding chaperone binding"/>
    <property type="evidence" value="ECO:0007669"/>
    <property type="project" value="TreeGrafter"/>
</dbReference>
<dbReference type="GO" id="GO:0019901">
    <property type="term" value="F:protein kinase binding"/>
    <property type="evidence" value="ECO:0007669"/>
    <property type="project" value="InterPro"/>
</dbReference>
<protein>
    <recommendedName>
        <fullName evidence="5">Hsp90 chaperone protein kinase-targeting subunit</fullName>
    </recommendedName>
</protein>
<keyword evidence="4" id="KW-0143">Chaperone</keyword>
<feature type="compositionally biased region" description="Low complexity" evidence="6">
    <location>
        <begin position="217"/>
        <end position="239"/>
    </location>
</feature>
<reference evidence="10" key="1">
    <citation type="submission" date="2021-06" db="EMBL/GenBank/DDBJ databases">
        <authorList>
            <person name="Kallberg Y."/>
            <person name="Tangrot J."/>
            <person name="Rosling A."/>
        </authorList>
    </citation>
    <scope>NUCLEOTIDE SEQUENCE</scope>
    <source>
        <strain evidence="10">BR232B</strain>
    </source>
</reference>
<dbReference type="InterPro" id="IPR013873">
    <property type="entry name" value="Cdc37_C"/>
</dbReference>
<dbReference type="GO" id="GO:0051082">
    <property type="term" value="F:unfolded protein binding"/>
    <property type="evidence" value="ECO:0007669"/>
    <property type="project" value="TreeGrafter"/>
</dbReference>
<evidence type="ECO:0000256" key="1">
    <source>
        <dbReference type="ARBA" id="ARBA00004496"/>
    </source>
</evidence>
<sequence>MPIDYSKWDRLELSDDDDFECHPNVDKASLIRWKQADIHRKREERKQKIAALQAEIAQNDVLLDRISAMISQVESDGVSAFLKTVEDLREMNKKTAEQEAQRETQGTEERMPSFDEMMAVLCEKIKAEVEHESEEKVGEQLVSKLKEHREKLAARTKEVKLEWEKEETEAHRKITMDDIHTGFDNTRVSKATKTDPHKTASVSTNSERAANKSSSEAVTKPTKTKSPSSKPASSTVSSTEEVADDDEGMIPSDLTKAFAKAKGYDESYKFISDNPEIINQEAVDQLLAEAFQAQLKKKTKYAKQCVHQGWLIQYCQKLGPDGVRLFFRRITTMESAREVFEKDVKDTYEHICKRCEVIEKEKESQPQVEQIQIEMTGPGNTLSVHIPDENSDDPAEVSRFRNFMTLSEDMREALKTGELEKINKVLGSLPVSEAEKILEICNQSEVLRVEPGIIDTTKGETIPTREMMEDNDGQDGQDVQDVEGSQEDMIDE</sequence>
<evidence type="ECO:0000259" key="7">
    <source>
        <dbReference type="SMART" id="SM01069"/>
    </source>
</evidence>
<dbReference type="SMART" id="SM01069">
    <property type="entry name" value="CDC37_C"/>
    <property type="match status" value="1"/>
</dbReference>
<dbReference type="SUPFAM" id="SSF101391">
    <property type="entry name" value="Hsp90 co-chaperone CDC37"/>
    <property type="match status" value="1"/>
</dbReference>
<dbReference type="PANTHER" id="PTHR12800">
    <property type="entry name" value="CDC37-RELATED"/>
    <property type="match status" value="1"/>
</dbReference>
<dbReference type="SMART" id="SM01071">
    <property type="entry name" value="CDC37_N"/>
    <property type="match status" value="1"/>
</dbReference>
<comment type="subcellular location">
    <subcellularLocation>
        <location evidence="1">Cytoplasm</location>
    </subcellularLocation>
</comment>
<feature type="region of interest" description="Disordered" evidence="6">
    <location>
        <begin position="185"/>
        <end position="250"/>
    </location>
</feature>
<dbReference type="Pfam" id="PF08565">
    <property type="entry name" value="CDC37_M"/>
    <property type="match status" value="1"/>
</dbReference>
<dbReference type="Pfam" id="PF08564">
    <property type="entry name" value="CDC37_C"/>
    <property type="match status" value="1"/>
</dbReference>
<comment type="caution">
    <text evidence="10">The sequence shown here is derived from an EMBL/GenBank/DDBJ whole genome shotgun (WGS) entry which is preliminary data.</text>
</comment>
<keyword evidence="11" id="KW-1185">Reference proteome</keyword>
<dbReference type="GO" id="GO:0006457">
    <property type="term" value="P:protein folding"/>
    <property type="evidence" value="ECO:0007669"/>
    <property type="project" value="TreeGrafter"/>
</dbReference>
<dbReference type="GO" id="GO:0031072">
    <property type="term" value="F:heat shock protein binding"/>
    <property type="evidence" value="ECO:0007669"/>
    <property type="project" value="TreeGrafter"/>
</dbReference>
<feature type="domain" description="Cdc37 Hsp90 binding" evidence="8">
    <location>
        <begin position="211"/>
        <end position="366"/>
    </location>
</feature>
<dbReference type="InterPro" id="IPR013874">
    <property type="entry name" value="Cdc37_Hsp90-bd"/>
</dbReference>
<evidence type="ECO:0000256" key="6">
    <source>
        <dbReference type="SAM" id="MobiDB-lite"/>
    </source>
</evidence>
<dbReference type="InterPro" id="IPR004918">
    <property type="entry name" value="Cdc37"/>
</dbReference>
<gene>
    <name evidence="10" type="ORF">PBRASI_LOCUS3172</name>
</gene>
<evidence type="ECO:0000259" key="8">
    <source>
        <dbReference type="SMART" id="SM01070"/>
    </source>
</evidence>
<feature type="domain" description="Cdc37 C-terminal" evidence="7">
    <location>
        <begin position="384"/>
        <end position="479"/>
    </location>
</feature>
<organism evidence="10 11">
    <name type="scientific">Paraglomus brasilianum</name>
    <dbReference type="NCBI Taxonomy" id="144538"/>
    <lineage>
        <taxon>Eukaryota</taxon>
        <taxon>Fungi</taxon>
        <taxon>Fungi incertae sedis</taxon>
        <taxon>Mucoromycota</taxon>
        <taxon>Glomeromycotina</taxon>
        <taxon>Glomeromycetes</taxon>
        <taxon>Paraglomerales</taxon>
        <taxon>Paraglomeraceae</taxon>
        <taxon>Paraglomus</taxon>
    </lineage>
</organism>
<comment type="similarity">
    <text evidence="2">Belongs to the CDC37 family.</text>
</comment>
<evidence type="ECO:0000313" key="10">
    <source>
        <dbReference type="EMBL" id="CAG8512212.1"/>
    </source>
</evidence>
<dbReference type="GO" id="GO:0050821">
    <property type="term" value="P:protein stabilization"/>
    <property type="evidence" value="ECO:0007669"/>
    <property type="project" value="TreeGrafter"/>
</dbReference>
<feature type="compositionally biased region" description="Polar residues" evidence="6">
    <location>
        <begin position="200"/>
        <end position="216"/>
    </location>
</feature>
<dbReference type="InterPro" id="IPR013855">
    <property type="entry name" value="Cdc37_N_dom"/>
</dbReference>
<evidence type="ECO:0000313" key="11">
    <source>
        <dbReference type="Proteomes" id="UP000789739"/>
    </source>
</evidence>
<dbReference type="PANTHER" id="PTHR12800:SF4">
    <property type="entry name" value="HSP90 CO-CHAPERONE CDC37"/>
    <property type="match status" value="1"/>
</dbReference>
<dbReference type="InterPro" id="IPR038189">
    <property type="entry name" value="Cdc37_Hsp90-bd_sf"/>
</dbReference>
<evidence type="ECO:0000256" key="4">
    <source>
        <dbReference type="ARBA" id="ARBA00023186"/>
    </source>
</evidence>
<dbReference type="Proteomes" id="UP000789739">
    <property type="component" value="Unassembled WGS sequence"/>
</dbReference>
<dbReference type="EMBL" id="CAJVPI010000276">
    <property type="protein sequence ID" value="CAG8512212.1"/>
    <property type="molecule type" value="Genomic_DNA"/>
</dbReference>
<evidence type="ECO:0000256" key="2">
    <source>
        <dbReference type="ARBA" id="ARBA00006222"/>
    </source>
</evidence>
<feature type="compositionally biased region" description="Acidic residues" evidence="6">
    <location>
        <begin position="469"/>
        <end position="492"/>
    </location>
</feature>
<dbReference type="GO" id="GO:0005737">
    <property type="term" value="C:cytoplasm"/>
    <property type="evidence" value="ECO:0007669"/>
    <property type="project" value="UniProtKB-SubCell"/>
</dbReference>
<keyword evidence="3" id="KW-0963">Cytoplasm</keyword>
<name>A0A9N8ZZ54_9GLOM</name>
<proteinExistence type="inferred from homology"/>
<feature type="region of interest" description="Disordered" evidence="6">
    <location>
        <begin position="458"/>
        <end position="492"/>
    </location>
</feature>
<dbReference type="Pfam" id="PF03234">
    <property type="entry name" value="CDC37_N"/>
    <property type="match status" value="1"/>
</dbReference>
<dbReference type="OrthoDB" id="440202at2759"/>
<evidence type="ECO:0000256" key="3">
    <source>
        <dbReference type="ARBA" id="ARBA00022490"/>
    </source>
</evidence>
<dbReference type="AlphaFoldDB" id="A0A9N8ZZ54"/>
<dbReference type="Gene3D" id="1.20.58.610">
    <property type="entry name" value="Cdc37, Hsp90 binding domain"/>
    <property type="match status" value="1"/>
</dbReference>
<feature type="domain" description="Cdc37 N-terminal" evidence="9">
    <location>
        <begin position="2"/>
        <end position="186"/>
    </location>
</feature>
<accession>A0A9N8ZZ54</accession>
<dbReference type="SMART" id="SM01070">
    <property type="entry name" value="CDC37_M"/>
    <property type="match status" value="1"/>
</dbReference>